<keyword evidence="3" id="KW-1185">Reference proteome</keyword>
<protein>
    <submittedName>
        <fullName evidence="2">Uncharacterized protein</fullName>
    </submittedName>
</protein>
<comment type="caution">
    <text evidence="2">The sequence shown here is derived from an EMBL/GenBank/DDBJ whole genome shotgun (WGS) entry which is preliminary data.</text>
</comment>
<sequence length="152" mass="16854">MDLVASVYALPPSEAGKLQDARHVLSKVTDDHDDAGDCLVHCTSDLGIQPGGDRKWLEWRVHHEKAFRQGKAAEMRLSSAIWEAQHAVRIHCLCQAQSPNREERMREAQIPRTAIEDVDTALVVPFTGCSTPSSPRSRSCATPSKTLLRDAR</sequence>
<dbReference type="AlphaFoldDB" id="A0A6G1EDH0"/>
<dbReference type="EMBL" id="SPHZ02000004">
    <property type="protein sequence ID" value="KAF0922452.1"/>
    <property type="molecule type" value="Genomic_DNA"/>
</dbReference>
<evidence type="ECO:0000256" key="1">
    <source>
        <dbReference type="SAM" id="MobiDB-lite"/>
    </source>
</evidence>
<proteinExistence type="predicted"/>
<evidence type="ECO:0000313" key="3">
    <source>
        <dbReference type="Proteomes" id="UP000479710"/>
    </source>
</evidence>
<feature type="compositionally biased region" description="Low complexity" evidence="1">
    <location>
        <begin position="129"/>
        <end position="144"/>
    </location>
</feature>
<dbReference type="Proteomes" id="UP000479710">
    <property type="component" value="Unassembled WGS sequence"/>
</dbReference>
<feature type="region of interest" description="Disordered" evidence="1">
    <location>
        <begin position="129"/>
        <end position="152"/>
    </location>
</feature>
<accession>A0A6G1EDH0</accession>
<reference evidence="2 3" key="1">
    <citation type="submission" date="2019-11" db="EMBL/GenBank/DDBJ databases">
        <title>Whole genome sequence of Oryza granulata.</title>
        <authorList>
            <person name="Li W."/>
        </authorList>
    </citation>
    <scope>NUCLEOTIDE SEQUENCE [LARGE SCALE GENOMIC DNA]</scope>
    <source>
        <strain evidence="3">cv. Menghai</strain>
        <tissue evidence="2">Leaf</tissue>
    </source>
</reference>
<organism evidence="2 3">
    <name type="scientific">Oryza meyeriana var. granulata</name>
    <dbReference type="NCBI Taxonomy" id="110450"/>
    <lineage>
        <taxon>Eukaryota</taxon>
        <taxon>Viridiplantae</taxon>
        <taxon>Streptophyta</taxon>
        <taxon>Embryophyta</taxon>
        <taxon>Tracheophyta</taxon>
        <taxon>Spermatophyta</taxon>
        <taxon>Magnoliopsida</taxon>
        <taxon>Liliopsida</taxon>
        <taxon>Poales</taxon>
        <taxon>Poaceae</taxon>
        <taxon>BOP clade</taxon>
        <taxon>Oryzoideae</taxon>
        <taxon>Oryzeae</taxon>
        <taxon>Oryzinae</taxon>
        <taxon>Oryza</taxon>
        <taxon>Oryza meyeriana</taxon>
    </lineage>
</organism>
<name>A0A6G1EDH0_9ORYZ</name>
<gene>
    <name evidence="2" type="ORF">E2562_036568</name>
</gene>
<evidence type="ECO:0000313" key="2">
    <source>
        <dbReference type="EMBL" id="KAF0922452.1"/>
    </source>
</evidence>